<dbReference type="CDD" id="cd00091">
    <property type="entry name" value="NUC"/>
    <property type="match status" value="1"/>
</dbReference>
<feature type="region of interest" description="Disordered" evidence="3">
    <location>
        <begin position="1"/>
        <end position="23"/>
    </location>
</feature>
<evidence type="ECO:0000259" key="4">
    <source>
        <dbReference type="SMART" id="SM00477"/>
    </source>
</evidence>
<reference evidence="7" key="1">
    <citation type="submission" date="2019-12" db="EMBL/GenBank/DDBJ databases">
        <authorList>
            <person name="Awala S.I."/>
            <person name="Rhee S.K."/>
        </authorList>
    </citation>
    <scope>NUCLEOTIDE SEQUENCE [LARGE SCALE GENOMIC DNA]</scope>
    <source>
        <strain evidence="7">IM1</strain>
    </source>
</reference>
<proteinExistence type="predicted"/>
<sequence length="323" mass="36898">MPPFLPFPKRHAKTETRRRRAASRPDRFLAARLRAPALGLALVVALAEYAHEVLYARPRMAYLGVPRAIDRQQPYTWTHVLRNHGFMLGYSELRGNPLWVTFALRPVVHAGAGHHRPARFSVDWRNLTRIAPEDYTGSGYDRGHMAPNHAMDLLFGRPGQLDSFLMTNVTPQKPELNRKLWERLEEVELDHFTRRFDRVWVITGPVFDARTERLKSAFRIEIPDAFFRIYAAPGTADEPYLLAFVVPQEAAGNEPLDRFLTSVDAVEALSGLDFFHELEDAAEERLEAEIAPEPWGIREAARRPGRFSAEHRRRAPASPSPEP</sequence>
<evidence type="ECO:0000256" key="2">
    <source>
        <dbReference type="PIRSR" id="PIRSR640255-2"/>
    </source>
</evidence>
<feature type="region of interest" description="Disordered" evidence="3">
    <location>
        <begin position="297"/>
        <end position="323"/>
    </location>
</feature>
<dbReference type="AlphaFoldDB" id="A0A858QA67"/>
<dbReference type="PANTHER" id="PTHR13966">
    <property type="entry name" value="ENDONUCLEASE RELATED"/>
    <property type="match status" value="1"/>
</dbReference>
<dbReference type="InterPro" id="IPR001604">
    <property type="entry name" value="Endo_G_ENPP1-like_dom"/>
</dbReference>
<evidence type="ECO:0000313" key="7">
    <source>
        <dbReference type="Proteomes" id="UP000503004"/>
    </source>
</evidence>
<keyword evidence="6" id="KW-0255">Endonuclease</keyword>
<dbReference type="Gene3D" id="3.40.570.10">
    <property type="entry name" value="Extracellular Endonuclease, subunit A"/>
    <property type="match status" value="1"/>
</dbReference>
<dbReference type="GO" id="GO:0004519">
    <property type="term" value="F:endonuclease activity"/>
    <property type="evidence" value="ECO:0007669"/>
    <property type="project" value="UniProtKB-KW"/>
</dbReference>
<keyword evidence="6" id="KW-0378">Hydrolase</keyword>
<evidence type="ECO:0000256" key="1">
    <source>
        <dbReference type="PIRSR" id="PIRSR640255-1"/>
    </source>
</evidence>
<keyword evidence="6" id="KW-0540">Nuclease</keyword>
<dbReference type="Proteomes" id="UP000503004">
    <property type="component" value="Chromosome"/>
</dbReference>
<accession>A0A858QA67</accession>
<dbReference type="GO" id="GO:0016787">
    <property type="term" value="F:hydrolase activity"/>
    <property type="evidence" value="ECO:0007669"/>
    <property type="project" value="InterPro"/>
</dbReference>
<gene>
    <name evidence="6" type="ORF">GNH96_12850</name>
</gene>
<dbReference type="InterPro" id="IPR044929">
    <property type="entry name" value="DNA/RNA_non-sp_Endonuclease_sf"/>
</dbReference>
<feature type="active site" description="Proton acceptor" evidence="1">
    <location>
        <position position="144"/>
    </location>
</feature>
<dbReference type="GO" id="GO:0003676">
    <property type="term" value="F:nucleic acid binding"/>
    <property type="evidence" value="ECO:0007669"/>
    <property type="project" value="InterPro"/>
</dbReference>
<dbReference type="PANTHER" id="PTHR13966:SF5">
    <property type="entry name" value="ENDONUCLEASE G, MITOCHONDRIAL"/>
    <property type="match status" value="1"/>
</dbReference>
<evidence type="ECO:0000259" key="5">
    <source>
        <dbReference type="SMART" id="SM00892"/>
    </source>
</evidence>
<evidence type="ECO:0000256" key="3">
    <source>
        <dbReference type="SAM" id="MobiDB-lite"/>
    </source>
</evidence>
<dbReference type="SUPFAM" id="SSF54060">
    <property type="entry name" value="His-Me finger endonucleases"/>
    <property type="match status" value="1"/>
</dbReference>
<dbReference type="InterPro" id="IPR040255">
    <property type="entry name" value="Non-specific_endonuclease"/>
</dbReference>
<feature type="binding site" evidence="2">
    <location>
        <position position="177"/>
    </location>
    <ligand>
        <name>Mg(2+)</name>
        <dbReference type="ChEBI" id="CHEBI:18420"/>
        <note>catalytic</note>
    </ligand>
</feature>
<keyword evidence="7" id="KW-1185">Reference proteome</keyword>
<dbReference type="SMART" id="SM00477">
    <property type="entry name" value="NUC"/>
    <property type="match status" value="1"/>
</dbReference>
<organism evidence="6 7">
    <name type="scientific">Methylococcus geothermalis</name>
    <dbReference type="NCBI Taxonomy" id="2681310"/>
    <lineage>
        <taxon>Bacteria</taxon>
        <taxon>Pseudomonadati</taxon>
        <taxon>Pseudomonadota</taxon>
        <taxon>Gammaproteobacteria</taxon>
        <taxon>Methylococcales</taxon>
        <taxon>Methylococcaceae</taxon>
        <taxon>Methylococcus</taxon>
    </lineage>
</organism>
<dbReference type="GO" id="GO:0046872">
    <property type="term" value="F:metal ion binding"/>
    <property type="evidence" value="ECO:0007669"/>
    <property type="project" value="UniProtKB-KW"/>
</dbReference>
<feature type="domain" description="ENPP1-3/EXOG-like endonuclease/phosphodiesterase" evidence="4">
    <location>
        <begin position="83"/>
        <end position="281"/>
    </location>
</feature>
<dbReference type="KEGG" id="metu:GNH96_12850"/>
<feature type="compositionally biased region" description="Basic residues" evidence="3">
    <location>
        <begin position="8"/>
        <end position="22"/>
    </location>
</feature>
<dbReference type="EMBL" id="CP046565">
    <property type="protein sequence ID" value="QJD30769.1"/>
    <property type="molecule type" value="Genomic_DNA"/>
</dbReference>
<dbReference type="SMART" id="SM00892">
    <property type="entry name" value="Endonuclease_NS"/>
    <property type="match status" value="1"/>
</dbReference>
<evidence type="ECO:0000313" key="6">
    <source>
        <dbReference type="EMBL" id="QJD30769.1"/>
    </source>
</evidence>
<dbReference type="RefSeq" id="WP_169604044.1">
    <property type="nucleotide sequence ID" value="NZ_CP046565.1"/>
</dbReference>
<dbReference type="InterPro" id="IPR044925">
    <property type="entry name" value="His-Me_finger_sf"/>
</dbReference>
<protein>
    <submittedName>
        <fullName evidence="6">DNA/RNA non-specific endonuclease</fullName>
    </submittedName>
</protein>
<feature type="domain" description="DNA/RNA non-specific endonuclease/pyrophosphatase/phosphodiesterase" evidence="5">
    <location>
        <begin position="82"/>
        <end position="281"/>
    </location>
</feature>
<keyword evidence="2" id="KW-0479">Metal-binding</keyword>
<dbReference type="InterPro" id="IPR020821">
    <property type="entry name" value="ENPP1-3/EXOG-like_nuc-like"/>
</dbReference>
<name>A0A858QA67_9GAMM</name>
<dbReference type="Pfam" id="PF01223">
    <property type="entry name" value="Endonuclease_NS"/>
    <property type="match status" value="1"/>
</dbReference>